<evidence type="ECO:0000313" key="2">
    <source>
        <dbReference type="Proteomes" id="UP001295684"/>
    </source>
</evidence>
<dbReference type="AlphaFoldDB" id="A0AAD1U2R6"/>
<comment type="caution">
    <text evidence="1">The sequence shown here is derived from an EMBL/GenBank/DDBJ whole genome shotgun (WGS) entry which is preliminary data.</text>
</comment>
<name>A0AAD1U2R6_EUPCR</name>
<protein>
    <submittedName>
        <fullName evidence="1">Uncharacterized protein</fullName>
    </submittedName>
</protein>
<accession>A0AAD1U2R6</accession>
<gene>
    <name evidence="1" type="ORF">ECRASSUSDP1_LOCUS2477</name>
</gene>
<dbReference type="Proteomes" id="UP001295684">
    <property type="component" value="Unassembled WGS sequence"/>
</dbReference>
<dbReference type="EMBL" id="CAMPGE010002366">
    <property type="protein sequence ID" value="CAI2361167.1"/>
    <property type="molecule type" value="Genomic_DNA"/>
</dbReference>
<evidence type="ECO:0000313" key="1">
    <source>
        <dbReference type="EMBL" id="CAI2361167.1"/>
    </source>
</evidence>
<reference evidence="1" key="1">
    <citation type="submission" date="2023-07" db="EMBL/GenBank/DDBJ databases">
        <authorList>
            <consortium name="AG Swart"/>
            <person name="Singh M."/>
            <person name="Singh A."/>
            <person name="Seah K."/>
            <person name="Emmerich C."/>
        </authorList>
    </citation>
    <scope>NUCLEOTIDE SEQUENCE</scope>
    <source>
        <strain evidence="1">DP1</strain>
    </source>
</reference>
<sequence>MTSCKRNLKTKLLSTLPLTTRAEGCRTAKKYFKLSQKTLEMYYQNRKNYRGKNNQGSVDSSSRGSIRIINTTGKKKLMKKSTSNSYLHITPNLKQQKKAVNSGKKIEWKKNSFLKSGVTRKLEVKLDSMAKTGNPHVKILN</sequence>
<keyword evidence="2" id="KW-1185">Reference proteome</keyword>
<organism evidence="1 2">
    <name type="scientific">Euplotes crassus</name>
    <dbReference type="NCBI Taxonomy" id="5936"/>
    <lineage>
        <taxon>Eukaryota</taxon>
        <taxon>Sar</taxon>
        <taxon>Alveolata</taxon>
        <taxon>Ciliophora</taxon>
        <taxon>Intramacronucleata</taxon>
        <taxon>Spirotrichea</taxon>
        <taxon>Hypotrichia</taxon>
        <taxon>Euplotida</taxon>
        <taxon>Euplotidae</taxon>
        <taxon>Moneuplotes</taxon>
    </lineage>
</organism>
<proteinExistence type="predicted"/>